<evidence type="ECO:0000256" key="4">
    <source>
        <dbReference type="ARBA" id="ARBA00022692"/>
    </source>
</evidence>
<feature type="transmembrane region" description="Helical" evidence="9">
    <location>
        <begin position="74"/>
        <end position="93"/>
    </location>
</feature>
<evidence type="ECO:0000313" key="10">
    <source>
        <dbReference type="EMBL" id="MDC5698859.1"/>
    </source>
</evidence>
<dbReference type="InterPro" id="IPR052157">
    <property type="entry name" value="BCAA_transport_permease"/>
</dbReference>
<keyword evidence="11" id="KW-1185">Reference proteome</keyword>
<dbReference type="EMBL" id="JAPFQL010000088">
    <property type="protein sequence ID" value="MDC5698859.1"/>
    <property type="molecule type" value="Genomic_DNA"/>
</dbReference>
<feature type="transmembrane region" description="Helical" evidence="9">
    <location>
        <begin position="202"/>
        <end position="223"/>
    </location>
</feature>
<dbReference type="InterPro" id="IPR001851">
    <property type="entry name" value="ABC_transp_permease"/>
</dbReference>
<comment type="caution">
    <text evidence="10">The sequence shown here is derived from an EMBL/GenBank/DDBJ whole genome shotgun (WGS) entry which is preliminary data.</text>
</comment>
<feature type="transmembrane region" description="Helical" evidence="9">
    <location>
        <begin position="50"/>
        <end position="68"/>
    </location>
</feature>
<keyword evidence="7 9" id="KW-0472">Membrane</keyword>
<evidence type="ECO:0000256" key="6">
    <source>
        <dbReference type="ARBA" id="ARBA00022989"/>
    </source>
</evidence>
<feature type="transmembrane region" description="Helical" evidence="9">
    <location>
        <begin position="268"/>
        <end position="290"/>
    </location>
</feature>
<evidence type="ECO:0000256" key="2">
    <source>
        <dbReference type="ARBA" id="ARBA00022448"/>
    </source>
</evidence>
<protein>
    <submittedName>
        <fullName evidence="10">Branched-chain amino acid ABC transporter permease</fullName>
    </submittedName>
</protein>
<feature type="non-terminal residue" evidence="10">
    <location>
        <position position="1"/>
    </location>
</feature>
<keyword evidence="5" id="KW-0029">Amino-acid transport</keyword>
<gene>
    <name evidence="10" type="ORF">OO014_16520</name>
</gene>
<evidence type="ECO:0000256" key="8">
    <source>
        <dbReference type="ARBA" id="ARBA00037998"/>
    </source>
</evidence>
<evidence type="ECO:0000313" key="11">
    <source>
        <dbReference type="Proteomes" id="UP001150259"/>
    </source>
</evidence>
<dbReference type="Proteomes" id="UP001150259">
    <property type="component" value="Unassembled WGS sequence"/>
</dbReference>
<dbReference type="PANTHER" id="PTHR11795">
    <property type="entry name" value="BRANCHED-CHAIN AMINO ACID TRANSPORT SYSTEM PERMEASE PROTEIN LIVH"/>
    <property type="match status" value="1"/>
</dbReference>
<feature type="transmembrane region" description="Helical" evidence="9">
    <location>
        <begin position="20"/>
        <end position="43"/>
    </location>
</feature>
<evidence type="ECO:0000256" key="3">
    <source>
        <dbReference type="ARBA" id="ARBA00022475"/>
    </source>
</evidence>
<evidence type="ECO:0000256" key="5">
    <source>
        <dbReference type="ARBA" id="ARBA00022970"/>
    </source>
</evidence>
<accession>A0ABT5GL92</accession>
<feature type="transmembrane region" description="Helical" evidence="9">
    <location>
        <begin position="235"/>
        <end position="261"/>
    </location>
</feature>
<dbReference type="Pfam" id="PF02653">
    <property type="entry name" value="BPD_transp_2"/>
    <property type="match status" value="1"/>
</dbReference>
<keyword evidence="6 9" id="KW-1133">Transmembrane helix</keyword>
<feature type="transmembrane region" description="Helical" evidence="9">
    <location>
        <begin position="105"/>
        <end position="123"/>
    </location>
</feature>
<organism evidence="10 11">
    <name type="scientific">Intrasporangium calvum</name>
    <dbReference type="NCBI Taxonomy" id="53358"/>
    <lineage>
        <taxon>Bacteria</taxon>
        <taxon>Bacillati</taxon>
        <taxon>Actinomycetota</taxon>
        <taxon>Actinomycetes</taxon>
        <taxon>Micrococcales</taxon>
        <taxon>Intrasporangiaceae</taxon>
        <taxon>Intrasporangium</taxon>
    </lineage>
</organism>
<name>A0ABT5GL92_9MICO</name>
<reference evidence="10 11" key="1">
    <citation type="submission" date="2022-11" db="EMBL/GenBank/DDBJ databases">
        <title>Anaerobic phenanthrene biodegradation by a DNRA strain PheN6.</title>
        <authorList>
            <person name="Zhang Z."/>
        </authorList>
    </citation>
    <scope>NUCLEOTIDE SEQUENCE [LARGE SCALE GENOMIC DNA]</scope>
    <source>
        <strain evidence="10 11">PheN6</strain>
    </source>
</reference>
<evidence type="ECO:0000256" key="1">
    <source>
        <dbReference type="ARBA" id="ARBA00004651"/>
    </source>
</evidence>
<dbReference type="RefSeq" id="WP_272463423.1">
    <property type="nucleotide sequence ID" value="NZ_JAPFQL010000088.1"/>
</dbReference>
<sequence>PSYGGTDDDEVGNMSAFIQYTLQGLAAGGFYAVSALGLAVIFGVLGVVNFSHGAVYMLGAVLSAVLLAEFNVNFWLALVLVPIIMFGFGVLMERALVRWLLQLDPLYNFLLTFGLTLVLVEAVKQRYGVSGLPYQTPPGLGGQVTIGSVSLPTYAIFACLFAVAVCAGVGLLLTRTRIGMIVRAATENPERTRALGINVGRWVTPVFGFGIALAGLAGVLAAPSRAITAEMGSNFIIILFAVVVIGGLGSILGAVVAGFLVGLVEAYGVAYAPAYAQIVIFILMALVVLVRPAGLFGREEIA</sequence>
<keyword evidence="2" id="KW-0813">Transport</keyword>
<dbReference type="CDD" id="cd06582">
    <property type="entry name" value="TM_PBP1_LivH_like"/>
    <property type="match status" value="1"/>
</dbReference>
<comment type="similarity">
    <text evidence="8">Belongs to the binding-protein-dependent transport system permease family. LivHM subfamily.</text>
</comment>
<evidence type="ECO:0000256" key="9">
    <source>
        <dbReference type="SAM" id="Phobius"/>
    </source>
</evidence>
<keyword evidence="3" id="KW-1003">Cell membrane</keyword>
<proteinExistence type="inferred from homology"/>
<keyword evidence="4 9" id="KW-0812">Transmembrane</keyword>
<evidence type="ECO:0000256" key="7">
    <source>
        <dbReference type="ARBA" id="ARBA00023136"/>
    </source>
</evidence>
<dbReference type="PANTHER" id="PTHR11795:SF442">
    <property type="entry name" value="ABC TRANSPORTER ATP-BINDING PROTEIN"/>
    <property type="match status" value="1"/>
</dbReference>
<comment type="subcellular location">
    <subcellularLocation>
        <location evidence="1">Cell membrane</location>
        <topology evidence="1">Multi-pass membrane protein</topology>
    </subcellularLocation>
</comment>
<feature type="transmembrane region" description="Helical" evidence="9">
    <location>
        <begin position="154"/>
        <end position="173"/>
    </location>
</feature>